<sequence>MRTSLRYLTPLAVAAGIAGAILAAPVAVAQPSGEHDGNCLNVAPNALGQGSTCPPWETQFATQPKDIHNQSTFLYPFGDSYYGAATVVDWG</sequence>
<keyword evidence="1" id="KW-0732">Signal</keyword>
<accession>A0A1X1TJA3</accession>
<feature type="signal peptide" evidence="1">
    <location>
        <begin position="1"/>
        <end position="29"/>
    </location>
</feature>
<dbReference type="STRING" id="126673.AWC01_02800"/>
<reference evidence="2" key="3">
    <citation type="submission" date="2020-02" db="EMBL/GenBank/DDBJ databases">
        <authorList>
            <person name="Matsumoto Y."/>
            <person name="Motooka D."/>
            <person name="Nakamura S."/>
        </authorList>
    </citation>
    <scope>NUCLEOTIDE SEQUENCE</scope>
    <source>
        <strain evidence="2">JCM 12405</strain>
    </source>
</reference>
<evidence type="ECO:0000313" key="3">
    <source>
        <dbReference type="EMBL" id="ORV44662.1"/>
    </source>
</evidence>
<dbReference type="Proteomes" id="UP000193564">
    <property type="component" value="Unassembled WGS sequence"/>
</dbReference>
<dbReference type="RefSeq" id="WP_085187994.1">
    <property type="nucleotide sequence ID" value="NZ_AP022605.1"/>
</dbReference>
<dbReference type="EMBL" id="LQOS01000011">
    <property type="protein sequence ID" value="ORV44662.1"/>
    <property type="molecule type" value="Genomic_DNA"/>
</dbReference>
<dbReference type="AlphaFoldDB" id="A0A1X1TJA3"/>
<dbReference type="OrthoDB" id="4750618at2"/>
<dbReference type="KEGG" id="mdr:MDOR_30770"/>
<dbReference type="EMBL" id="AP022605">
    <property type="protein sequence ID" value="BBZ08908.1"/>
    <property type="molecule type" value="Genomic_DNA"/>
</dbReference>
<gene>
    <name evidence="3" type="ORF">AWC01_02800</name>
    <name evidence="2" type="ORF">MDOR_30770</name>
</gene>
<keyword evidence="4" id="KW-1185">Reference proteome</keyword>
<reference evidence="3 4" key="1">
    <citation type="submission" date="2016-01" db="EMBL/GenBank/DDBJ databases">
        <title>The new phylogeny of the genus Mycobacterium.</title>
        <authorList>
            <person name="Tarcisio F."/>
            <person name="Conor M."/>
            <person name="Antonella G."/>
            <person name="Elisabetta G."/>
            <person name="Giulia F.S."/>
            <person name="Sara T."/>
            <person name="Anna F."/>
            <person name="Clotilde B."/>
            <person name="Roberto B."/>
            <person name="Veronica D.S."/>
            <person name="Fabio R."/>
            <person name="Monica P."/>
            <person name="Olivier J."/>
            <person name="Enrico T."/>
            <person name="Nicola S."/>
        </authorList>
    </citation>
    <scope>NUCLEOTIDE SEQUENCE [LARGE SCALE GENOMIC DNA]</scope>
    <source>
        <strain evidence="3 4">DSM 44339</strain>
    </source>
</reference>
<protein>
    <submittedName>
        <fullName evidence="3">Uncharacterized protein</fullName>
    </submittedName>
</protein>
<organism evidence="3 4">
    <name type="scientific">Mycolicibacterium doricum</name>
    <dbReference type="NCBI Taxonomy" id="126673"/>
    <lineage>
        <taxon>Bacteria</taxon>
        <taxon>Bacillati</taxon>
        <taxon>Actinomycetota</taxon>
        <taxon>Actinomycetes</taxon>
        <taxon>Mycobacteriales</taxon>
        <taxon>Mycobacteriaceae</taxon>
        <taxon>Mycolicibacterium</taxon>
    </lineage>
</organism>
<proteinExistence type="predicted"/>
<dbReference type="Proteomes" id="UP000467201">
    <property type="component" value="Chromosome"/>
</dbReference>
<evidence type="ECO:0000313" key="4">
    <source>
        <dbReference type="Proteomes" id="UP000193564"/>
    </source>
</evidence>
<evidence type="ECO:0000256" key="1">
    <source>
        <dbReference type="SAM" id="SignalP"/>
    </source>
</evidence>
<feature type="chain" id="PRO_5036029007" evidence="1">
    <location>
        <begin position="30"/>
        <end position="91"/>
    </location>
</feature>
<evidence type="ECO:0000313" key="5">
    <source>
        <dbReference type="Proteomes" id="UP000467201"/>
    </source>
</evidence>
<reference evidence="2 5" key="2">
    <citation type="journal article" date="2019" name="Emerg. Microbes Infect.">
        <title>Comprehensive subspecies identification of 175 nontuberculous mycobacteria species based on 7547 genomic profiles.</title>
        <authorList>
            <person name="Matsumoto Y."/>
            <person name="Kinjo T."/>
            <person name="Motooka D."/>
            <person name="Nabeya D."/>
            <person name="Jung N."/>
            <person name="Uechi K."/>
            <person name="Horii T."/>
            <person name="Iida T."/>
            <person name="Fujita J."/>
            <person name="Nakamura S."/>
        </authorList>
    </citation>
    <scope>NUCLEOTIDE SEQUENCE [LARGE SCALE GENOMIC DNA]</scope>
    <source>
        <strain evidence="2 5">JCM 12405</strain>
    </source>
</reference>
<name>A0A1X1TJA3_9MYCO</name>
<evidence type="ECO:0000313" key="2">
    <source>
        <dbReference type="EMBL" id="BBZ08908.1"/>
    </source>
</evidence>